<dbReference type="PANTHER" id="PTHR18929">
    <property type="entry name" value="PROTEIN DISULFIDE ISOMERASE"/>
    <property type="match status" value="1"/>
</dbReference>
<feature type="chain" id="PRO_5044776631" description="Thioredoxin domain-containing protein" evidence="2">
    <location>
        <begin position="26"/>
        <end position="252"/>
    </location>
</feature>
<keyword evidence="5" id="KW-1185">Reference proteome</keyword>
<protein>
    <recommendedName>
        <fullName evidence="3">Thioredoxin domain-containing protein</fullName>
    </recommendedName>
</protein>
<dbReference type="InterPro" id="IPR036249">
    <property type="entry name" value="Thioredoxin-like_sf"/>
</dbReference>
<dbReference type="Gene3D" id="3.40.30.10">
    <property type="entry name" value="Glutaredoxin"/>
    <property type="match status" value="2"/>
</dbReference>
<dbReference type="SUPFAM" id="SSF52833">
    <property type="entry name" value="Thioredoxin-like"/>
    <property type="match status" value="2"/>
</dbReference>
<dbReference type="Proteomes" id="UP001562425">
    <property type="component" value="Unassembled WGS sequence"/>
</dbReference>
<evidence type="ECO:0000259" key="3">
    <source>
        <dbReference type="PROSITE" id="PS51352"/>
    </source>
</evidence>
<feature type="domain" description="Thioredoxin" evidence="3">
    <location>
        <begin position="114"/>
        <end position="250"/>
    </location>
</feature>
<keyword evidence="2" id="KW-0732">Signal</keyword>
<dbReference type="PROSITE" id="PS51352">
    <property type="entry name" value="THIOREDOXIN_2"/>
    <property type="match status" value="1"/>
</dbReference>
<organism evidence="4 5">
    <name type="scientific">Culex pipiens pipiens</name>
    <name type="common">Northern house mosquito</name>
    <dbReference type="NCBI Taxonomy" id="38569"/>
    <lineage>
        <taxon>Eukaryota</taxon>
        <taxon>Metazoa</taxon>
        <taxon>Ecdysozoa</taxon>
        <taxon>Arthropoda</taxon>
        <taxon>Hexapoda</taxon>
        <taxon>Insecta</taxon>
        <taxon>Pterygota</taxon>
        <taxon>Neoptera</taxon>
        <taxon>Endopterygota</taxon>
        <taxon>Diptera</taxon>
        <taxon>Nematocera</taxon>
        <taxon>Culicoidea</taxon>
        <taxon>Culicidae</taxon>
        <taxon>Culicinae</taxon>
        <taxon>Culicini</taxon>
        <taxon>Culex</taxon>
        <taxon>Culex</taxon>
    </lineage>
</organism>
<dbReference type="CDD" id="cd02961">
    <property type="entry name" value="PDI_a_family"/>
    <property type="match status" value="2"/>
</dbReference>
<feature type="signal peptide" evidence="2">
    <location>
        <begin position="1"/>
        <end position="25"/>
    </location>
</feature>
<sequence>MTPFQSVLTLALLLLAGPSTNPASGEEDIPVENGVLVLTAKTFAGVIEANEFVLVMFSGDKCGHCHRLMPIIEEVAAELATSQPEVRVAKSNVWAEQSLMKEYGIRGVPDVRLFRGGKPVAKYESKRTKEAILEWEDVTTKNGVLILTNKNFNPVIEENEFVLVMFYAPWCGACKSAHPQFEKAAQELEEKGSVAKLGEVDVTVHKSLGGKYRIEYIPDIRFFKNGKEETKYTGARSQKAFVTWVEKMVAQG</sequence>
<comment type="caution">
    <text evidence="4">The sequence shown here is derived from an EMBL/GenBank/DDBJ whole genome shotgun (WGS) entry which is preliminary data.</text>
</comment>
<dbReference type="AlphaFoldDB" id="A0ABD1CPP5"/>
<gene>
    <name evidence="4" type="ORF">pipiens_004003</name>
</gene>
<name>A0ABD1CPP5_CULPP</name>
<proteinExistence type="inferred from homology"/>
<evidence type="ECO:0000256" key="2">
    <source>
        <dbReference type="SAM" id="SignalP"/>
    </source>
</evidence>
<reference evidence="4 5" key="1">
    <citation type="submission" date="2024-05" db="EMBL/GenBank/DDBJ databases">
        <title>Culex pipiens pipiens assembly and annotation.</title>
        <authorList>
            <person name="Alout H."/>
            <person name="Durand T."/>
        </authorList>
    </citation>
    <scope>NUCLEOTIDE SEQUENCE [LARGE SCALE GENOMIC DNA]</scope>
    <source>
        <strain evidence="4">HA-2024</strain>
        <tissue evidence="4">Whole body</tissue>
    </source>
</reference>
<evidence type="ECO:0000313" key="5">
    <source>
        <dbReference type="Proteomes" id="UP001562425"/>
    </source>
</evidence>
<evidence type="ECO:0000313" key="4">
    <source>
        <dbReference type="EMBL" id="KAL1378385.1"/>
    </source>
</evidence>
<dbReference type="EMBL" id="JBEHCU010010335">
    <property type="protein sequence ID" value="KAL1378385.1"/>
    <property type="molecule type" value="Genomic_DNA"/>
</dbReference>
<comment type="similarity">
    <text evidence="1">Belongs to the protein disulfide isomerase family.</text>
</comment>
<dbReference type="Pfam" id="PF00085">
    <property type="entry name" value="Thioredoxin"/>
    <property type="match status" value="2"/>
</dbReference>
<dbReference type="InterPro" id="IPR013766">
    <property type="entry name" value="Thioredoxin_domain"/>
</dbReference>
<accession>A0ABD1CPP5</accession>
<evidence type="ECO:0000256" key="1">
    <source>
        <dbReference type="ARBA" id="ARBA00006347"/>
    </source>
</evidence>